<evidence type="ECO:0000256" key="1">
    <source>
        <dbReference type="SAM" id="Coils"/>
    </source>
</evidence>
<feature type="region of interest" description="Disordered" evidence="2">
    <location>
        <begin position="191"/>
        <end position="314"/>
    </location>
</feature>
<feature type="compositionally biased region" description="Polar residues" evidence="2">
    <location>
        <begin position="197"/>
        <end position="256"/>
    </location>
</feature>
<dbReference type="Proteomes" id="UP000828390">
    <property type="component" value="Unassembled WGS sequence"/>
</dbReference>
<dbReference type="Gene3D" id="2.120.10.30">
    <property type="entry name" value="TolB, C-terminal domain"/>
    <property type="match status" value="1"/>
</dbReference>
<evidence type="ECO:0000313" key="4">
    <source>
        <dbReference type="Proteomes" id="UP000828390"/>
    </source>
</evidence>
<evidence type="ECO:0000256" key="2">
    <source>
        <dbReference type="SAM" id="MobiDB-lite"/>
    </source>
</evidence>
<dbReference type="InterPro" id="IPR011042">
    <property type="entry name" value="6-blade_b-propeller_TolB-like"/>
</dbReference>
<accession>A0A9D4HI38</accession>
<gene>
    <name evidence="3" type="ORF">DPMN_061112</name>
</gene>
<comment type="caution">
    <text evidence="3">The sequence shown here is derived from an EMBL/GenBank/DDBJ whole genome shotgun (WGS) entry which is preliminary data.</text>
</comment>
<feature type="coiled-coil region" evidence="1">
    <location>
        <begin position="42"/>
        <end position="87"/>
    </location>
</feature>
<name>A0A9D4HI38_DREPO</name>
<dbReference type="SUPFAM" id="SSF63829">
    <property type="entry name" value="Calcium-dependent phosphotriesterase"/>
    <property type="match status" value="1"/>
</dbReference>
<reference evidence="3" key="2">
    <citation type="submission" date="2020-11" db="EMBL/GenBank/DDBJ databases">
        <authorList>
            <person name="McCartney M.A."/>
            <person name="Auch B."/>
            <person name="Kono T."/>
            <person name="Mallez S."/>
            <person name="Becker A."/>
            <person name="Gohl D.M."/>
            <person name="Silverstein K.A.T."/>
            <person name="Koren S."/>
            <person name="Bechman K.B."/>
            <person name="Herman A."/>
            <person name="Abrahante J.E."/>
            <person name="Garbe J."/>
        </authorList>
    </citation>
    <scope>NUCLEOTIDE SEQUENCE</scope>
    <source>
        <strain evidence="3">Duluth1</strain>
        <tissue evidence="3">Whole animal</tissue>
    </source>
</reference>
<dbReference type="EMBL" id="JAIWYP010000013">
    <property type="protein sequence ID" value="KAH3718309.1"/>
    <property type="molecule type" value="Genomic_DNA"/>
</dbReference>
<dbReference type="AlphaFoldDB" id="A0A9D4HI38"/>
<protein>
    <submittedName>
        <fullName evidence="3">Uncharacterized protein</fullName>
    </submittedName>
</protein>
<feature type="compositionally biased region" description="Low complexity" evidence="2">
    <location>
        <begin position="257"/>
        <end position="300"/>
    </location>
</feature>
<keyword evidence="4" id="KW-1185">Reference proteome</keyword>
<keyword evidence="1" id="KW-0175">Coiled coil</keyword>
<sequence>MYIQVLFFCRKCSHVVLIADKVKVLHKKGDFKELLARFDAQHQQLIHKQRDLDENMKSLEKSHETILEEINALRKIINDSLDQLEKNTKKELDTFLVNSRTSVRNDIKNCTKSIKNIACFKDDWLRTKDKSEALSFIMYKKCRDHSLKVEAFLQEMRTQDERFLTFNPDTTIQQTLSALTGLGRIFSTVKQVKPAKGSTQSTVTRHNNSKASSHSDPDSDQTTPGFNINKSIKTSSLSRQYSPGNQTSDLTKSGQVSDPVSSSSRSSSPVNRTSDLTKSGQVSDPVSSSSRSYSPGNRTSDPTKSGQVSDPVSSSLHQLVQEYQPGAVNRSDQILRVKNGKNYSVEILNDFNKSIITGICCTATGELIIIDKNNSKVKLLDQTYKVVAHCDFASEPWSMCSIDSSLVAVTVDSNEVHFIRVSNGLLIKDTHRMLNLQHNCLGIAHQHGNLYITDGNTLYLYTVDGRLVREIALRAGSRLRGKQEMCLSETQCPLLQFYILLYPFKNITSLVKMICTCQIINRNSVPLKLVTALEFVFVYL</sequence>
<proteinExistence type="predicted"/>
<reference evidence="3" key="1">
    <citation type="journal article" date="2019" name="bioRxiv">
        <title>The Genome of the Zebra Mussel, Dreissena polymorpha: A Resource for Invasive Species Research.</title>
        <authorList>
            <person name="McCartney M.A."/>
            <person name="Auch B."/>
            <person name="Kono T."/>
            <person name="Mallez S."/>
            <person name="Zhang Y."/>
            <person name="Obille A."/>
            <person name="Becker A."/>
            <person name="Abrahante J.E."/>
            <person name="Garbe J."/>
            <person name="Badalamenti J.P."/>
            <person name="Herman A."/>
            <person name="Mangelson H."/>
            <person name="Liachko I."/>
            <person name="Sullivan S."/>
            <person name="Sone E.D."/>
            <person name="Koren S."/>
            <person name="Silverstein K.A.T."/>
            <person name="Beckman K.B."/>
            <person name="Gohl D.M."/>
        </authorList>
    </citation>
    <scope>NUCLEOTIDE SEQUENCE</scope>
    <source>
        <strain evidence="3">Duluth1</strain>
        <tissue evidence="3">Whole animal</tissue>
    </source>
</reference>
<organism evidence="3 4">
    <name type="scientific">Dreissena polymorpha</name>
    <name type="common">Zebra mussel</name>
    <name type="synonym">Mytilus polymorpha</name>
    <dbReference type="NCBI Taxonomy" id="45954"/>
    <lineage>
        <taxon>Eukaryota</taxon>
        <taxon>Metazoa</taxon>
        <taxon>Spiralia</taxon>
        <taxon>Lophotrochozoa</taxon>
        <taxon>Mollusca</taxon>
        <taxon>Bivalvia</taxon>
        <taxon>Autobranchia</taxon>
        <taxon>Heteroconchia</taxon>
        <taxon>Euheterodonta</taxon>
        <taxon>Imparidentia</taxon>
        <taxon>Neoheterodontei</taxon>
        <taxon>Myida</taxon>
        <taxon>Dreissenoidea</taxon>
        <taxon>Dreissenidae</taxon>
        <taxon>Dreissena</taxon>
    </lineage>
</organism>
<feature type="compositionally biased region" description="Polar residues" evidence="2">
    <location>
        <begin position="302"/>
        <end position="314"/>
    </location>
</feature>
<evidence type="ECO:0000313" key="3">
    <source>
        <dbReference type="EMBL" id="KAH3718309.1"/>
    </source>
</evidence>